<proteinExistence type="predicted"/>
<accession>K0EZH9</accession>
<sequence>MLHLALHAVTVADRFTAILCNCRKIFIRDFVELVQVDAERFASLNQFPHPQFLSEPLLMNPR</sequence>
<dbReference type="AlphaFoldDB" id="K0EZH9"/>
<evidence type="ECO:0000313" key="1">
    <source>
        <dbReference type="EMBL" id="AFU02917.1"/>
    </source>
</evidence>
<keyword evidence="2" id="KW-1185">Reference proteome</keyword>
<name>K0EZH9_NOCB7</name>
<gene>
    <name evidence="1" type="ORF">O3I_024830</name>
</gene>
<organism evidence="1 2">
    <name type="scientific">Nocardia brasiliensis (strain ATCC 700358 / HUJEG-1)</name>
    <dbReference type="NCBI Taxonomy" id="1133849"/>
    <lineage>
        <taxon>Bacteria</taxon>
        <taxon>Bacillati</taxon>
        <taxon>Actinomycetota</taxon>
        <taxon>Actinomycetes</taxon>
        <taxon>Mycobacteriales</taxon>
        <taxon>Nocardiaceae</taxon>
        <taxon>Nocardia</taxon>
    </lineage>
</organism>
<dbReference type="EMBL" id="CP003876">
    <property type="protein sequence ID" value="AFU02917.1"/>
    <property type="molecule type" value="Genomic_DNA"/>
</dbReference>
<protein>
    <submittedName>
        <fullName evidence="1">Uncharacterized protein</fullName>
    </submittedName>
</protein>
<dbReference type="KEGG" id="nbr:O3I_024830"/>
<dbReference type="HOGENOM" id="CLU_2899634_0_0_11"/>
<reference evidence="1 2" key="1">
    <citation type="journal article" date="2012" name="J. Bacteriol.">
        <title>Complete genome sequence of Nocardia brasiliensis HUJEG-1.</title>
        <authorList>
            <person name="Vera-Cabrera L."/>
            <person name="Ortiz-Lopez R."/>
            <person name="Elizondo-Gonzalez R."/>
            <person name="Perez-Maya A.A."/>
            <person name="Ocampo-Candiani J."/>
        </authorList>
    </citation>
    <scope>NUCLEOTIDE SEQUENCE [LARGE SCALE GENOMIC DNA]</scope>
    <source>
        <strain evidence="2">ATCC 700358</strain>
    </source>
</reference>
<evidence type="ECO:0000313" key="2">
    <source>
        <dbReference type="Proteomes" id="UP000006304"/>
    </source>
</evidence>
<dbReference type="Proteomes" id="UP000006304">
    <property type="component" value="Chromosome"/>
</dbReference>